<gene>
    <name evidence="2" type="ORF">DFP72DRAFT_1109477</name>
</gene>
<feature type="compositionally biased region" description="Low complexity" evidence="1">
    <location>
        <begin position="378"/>
        <end position="390"/>
    </location>
</feature>
<dbReference type="OrthoDB" id="3269273at2759"/>
<evidence type="ECO:0000256" key="1">
    <source>
        <dbReference type="SAM" id="MobiDB-lite"/>
    </source>
</evidence>
<keyword evidence="3" id="KW-1185">Reference proteome</keyword>
<proteinExistence type="predicted"/>
<name>A0A8H6I3J6_9AGAR</name>
<sequence length="489" mass="54013">MADSSGAYTDDMSTFSIPSAHGHHGSNPGVHGDHDHGASQSQSHWPQRVEDYATPANTVHSSARHYPPPAPTLASRTTGPNQLHSQQSRHAQYETPVPSARQSHPQWRPSADSSPLLANPTPMPTTLFQQSETAAAASSTVSQPFIDQVALEFNISGAYRESLNNHAAKLSADLSLSNHDRLARIHHMAAVLGTHSKLDDLLGRTRNIDRLADMIDHLQKQSRTASVSLTKAQGLDIRKLAMYTAFHKDNYKIHGAITPAIMKIIKSSPEMYDLGEIYANGGLESQIAGLRKEVSRRASNAIHHMKEEIFKSIGEDSAHRKTLEDFTWDAAMKWRKGGAGDNLDPKYTIKCVLLRYFARNNTALQNGEDPVEDEAEEASSSSSFEDSSPSDPKRRRIVSGGAVVVTTHEGKQVALPKKPKVTSFWAIFGWWIRCLEVEHGPRFTTTNWKMYLNQLIHDDNTLYNPKYQAPTSYPNVGGSGMLNDQILPS</sequence>
<dbReference type="EMBL" id="JACGCI010000020">
    <property type="protein sequence ID" value="KAF6758066.1"/>
    <property type="molecule type" value="Genomic_DNA"/>
</dbReference>
<dbReference type="AlphaFoldDB" id="A0A8H6I3J6"/>
<feature type="region of interest" description="Disordered" evidence="1">
    <location>
        <begin position="59"/>
        <end position="125"/>
    </location>
</feature>
<dbReference type="Proteomes" id="UP000521943">
    <property type="component" value="Unassembled WGS sequence"/>
</dbReference>
<reference evidence="2 3" key="1">
    <citation type="submission" date="2020-07" db="EMBL/GenBank/DDBJ databases">
        <title>Comparative genomics of pyrophilous fungi reveals a link between fire events and developmental genes.</title>
        <authorList>
            <consortium name="DOE Joint Genome Institute"/>
            <person name="Steindorff A.S."/>
            <person name="Carver A."/>
            <person name="Calhoun S."/>
            <person name="Stillman K."/>
            <person name="Liu H."/>
            <person name="Lipzen A."/>
            <person name="Pangilinan J."/>
            <person name="Labutti K."/>
            <person name="Bruns T.D."/>
            <person name="Grigoriev I.V."/>
        </authorList>
    </citation>
    <scope>NUCLEOTIDE SEQUENCE [LARGE SCALE GENOMIC DNA]</scope>
    <source>
        <strain evidence="2 3">CBS 144469</strain>
    </source>
</reference>
<comment type="caution">
    <text evidence="2">The sequence shown here is derived from an EMBL/GenBank/DDBJ whole genome shotgun (WGS) entry which is preliminary data.</text>
</comment>
<evidence type="ECO:0000313" key="2">
    <source>
        <dbReference type="EMBL" id="KAF6758066.1"/>
    </source>
</evidence>
<accession>A0A8H6I3J6</accession>
<feature type="region of interest" description="Disordered" evidence="1">
    <location>
        <begin position="365"/>
        <end position="397"/>
    </location>
</feature>
<organism evidence="2 3">
    <name type="scientific">Ephemerocybe angulata</name>
    <dbReference type="NCBI Taxonomy" id="980116"/>
    <lineage>
        <taxon>Eukaryota</taxon>
        <taxon>Fungi</taxon>
        <taxon>Dikarya</taxon>
        <taxon>Basidiomycota</taxon>
        <taxon>Agaricomycotina</taxon>
        <taxon>Agaricomycetes</taxon>
        <taxon>Agaricomycetidae</taxon>
        <taxon>Agaricales</taxon>
        <taxon>Agaricineae</taxon>
        <taxon>Psathyrellaceae</taxon>
        <taxon>Ephemerocybe</taxon>
    </lineage>
</organism>
<feature type="region of interest" description="Disordered" evidence="1">
    <location>
        <begin position="1"/>
        <end position="47"/>
    </location>
</feature>
<evidence type="ECO:0000313" key="3">
    <source>
        <dbReference type="Proteomes" id="UP000521943"/>
    </source>
</evidence>
<feature type="compositionally biased region" description="Polar residues" evidence="1">
    <location>
        <begin position="74"/>
        <end position="90"/>
    </location>
</feature>
<protein>
    <submittedName>
        <fullName evidence="2">Uncharacterized protein</fullName>
    </submittedName>
</protein>